<gene>
    <name evidence="1" type="ORF">D9756_008878</name>
</gene>
<dbReference type="InterPro" id="IPR031755">
    <property type="entry name" value="Inhibitor_I66"/>
</dbReference>
<dbReference type="Proteomes" id="UP000559027">
    <property type="component" value="Unassembled WGS sequence"/>
</dbReference>
<reference evidence="1 2" key="1">
    <citation type="journal article" date="2020" name="ISME J.">
        <title>Uncovering the hidden diversity of litter-decomposition mechanisms in mushroom-forming fungi.</title>
        <authorList>
            <person name="Floudas D."/>
            <person name="Bentzer J."/>
            <person name="Ahren D."/>
            <person name="Johansson T."/>
            <person name="Persson P."/>
            <person name="Tunlid A."/>
        </authorList>
    </citation>
    <scope>NUCLEOTIDE SEQUENCE [LARGE SCALE GENOMIC DNA]</scope>
    <source>
        <strain evidence="1 2">CBS 146.42</strain>
    </source>
</reference>
<dbReference type="EMBL" id="JAACJO010000016">
    <property type="protein sequence ID" value="KAF5349678.1"/>
    <property type="molecule type" value="Genomic_DNA"/>
</dbReference>
<evidence type="ECO:0000313" key="1">
    <source>
        <dbReference type="EMBL" id="KAF5349678.1"/>
    </source>
</evidence>
<accession>A0A8H5FUY1</accession>
<dbReference type="Gene3D" id="2.80.10.50">
    <property type="match status" value="1"/>
</dbReference>
<evidence type="ECO:0000313" key="2">
    <source>
        <dbReference type="Proteomes" id="UP000559027"/>
    </source>
</evidence>
<proteinExistence type="predicted"/>
<dbReference type="GO" id="GO:0004867">
    <property type="term" value="F:serine-type endopeptidase inhibitor activity"/>
    <property type="evidence" value="ECO:0007669"/>
    <property type="project" value="InterPro"/>
</dbReference>
<sequence length="174" mass="19023">MGRAALPLSSHPHNSRELHLTAMTIEPGVYRISSLETSSPIGRYYLEDMSLLPKVIMTLPNVEIQPLPPTLNVDTGERGYFIKALGVSTGLRDNSNEVVAVVVDEVGGKIVEWNLKPAGSEDQYLICHPENSNDVWTVSDEDAPPQTGEKLISVTKLQAGNPKQIFSFEKAAPQ</sequence>
<dbReference type="OrthoDB" id="3439489at2759"/>
<keyword evidence="2" id="KW-1185">Reference proteome</keyword>
<dbReference type="AlphaFoldDB" id="A0A8H5FUY1"/>
<protein>
    <submittedName>
        <fullName evidence="1">Uncharacterized protein</fullName>
    </submittedName>
</protein>
<comment type="caution">
    <text evidence="1">The sequence shown here is derived from an EMBL/GenBank/DDBJ whole genome shotgun (WGS) entry which is preliminary data.</text>
</comment>
<dbReference type="Pfam" id="PF16850">
    <property type="entry name" value="Inhibitor_I66"/>
    <property type="match status" value="1"/>
</dbReference>
<name>A0A8H5FUY1_9AGAR</name>
<organism evidence="1 2">
    <name type="scientific">Leucocoprinus leucothites</name>
    <dbReference type="NCBI Taxonomy" id="201217"/>
    <lineage>
        <taxon>Eukaryota</taxon>
        <taxon>Fungi</taxon>
        <taxon>Dikarya</taxon>
        <taxon>Basidiomycota</taxon>
        <taxon>Agaricomycotina</taxon>
        <taxon>Agaricomycetes</taxon>
        <taxon>Agaricomycetidae</taxon>
        <taxon>Agaricales</taxon>
        <taxon>Agaricineae</taxon>
        <taxon>Agaricaceae</taxon>
        <taxon>Leucocoprinus</taxon>
    </lineage>
</organism>